<feature type="transmembrane region" description="Helical" evidence="5">
    <location>
        <begin position="103"/>
        <end position="124"/>
    </location>
</feature>
<dbReference type="EMBL" id="MDZC01000046">
    <property type="protein sequence ID" value="OGX86864.1"/>
    <property type="molecule type" value="Genomic_DNA"/>
</dbReference>
<accession>A0A1G1T7R9</accession>
<comment type="caution">
    <text evidence="7">The sequence shown here is derived from an EMBL/GenBank/DDBJ whole genome shotgun (WGS) entry which is preliminary data.</text>
</comment>
<feature type="transmembrane region" description="Helical" evidence="5">
    <location>
        <begin position="221"/>
        <end position="239"/>
    </location>
</feature>
<feature type="domain" description="O-antigen ligase-related" evidence="6">
    <location>
        <begin position="181"/>
        <end position="336"/>
    </location>
</feature>
<keyword evidence="3 5" id="KW-1133">Transmembrane helix</keyword>
<feature type="transmembrane region" description="Helical" evidence="5">
    <location>
        <begin position="6"/>
        <end position="36"/>
    </location>
</feature>
<evidence type="ECO:0000256" key="4">
    <source>
        <dbReference type="ARBA" id="ARBA00023136"/>
    </source>
</evidence>
<dbReference type="GO" id="GO:0016020">
    <property type="term" value="C:membrane"/>
    <property type="evidence" value="ECO:0007669"/>
    <property type="project" value="UniProtKB-SubCell"/>
</dbReference>
<name>A0A1G1T7R9_9BACT</name>
<dbReference type="InterPro" id="IPR051533">
    <property type="entry name" value="WaaL-like"/>
</dbReference>
<evidence type="ECO:0000256" key="2">
    <source>
        <dbReference type="ARBA" id="ARBA00022692"/>
    </source>
</evidence>
<keyword evidence="2 5" id="KW-0812">Transmembrane</keyword>
<dbReference type="Pfam" id="PF04932">
    <property type="entry name" value="Wzy_C"/>
    <property type="match status" value="1"/>
</dbReference>
<reference evidence="7 8" key="1">
    <citation type="submission" date="2016-08" db="EMBL/GenBank/DDBJ databases">
        <title>Hymenobacter coccineus sp. nov., Hymenobacter lapidarius sp. nov. and Hymenobacter glacialis sp. nov., isolated from Antarctic soil.</title>
        <authorList>
            <person name="Sedlacek I."/>
            <person name="Kralova S."/>
            <person name="Kyrova K."/>
            <person name="Maslanova I."/>
            <person name="Stankova E."/>
            <person name="Vrbovska V."/>
            <person name="Nemec M."/>
            <person name="Bartak M."/>
            <person name="Svec P."/>
            <person name="Busse H.-J."/>
            <person name="Pantucek R."/>
        </authorList>
    </citation>
    <scope>NUCLEOTIDE SEQUENCE [LARGE SCALE GENOMIC DNA]</scope>
    <source>
        <strain evidence="7 8">CCM 8648</strain>
    </source>
</reference>
<feature type="transmembrane region" description="Helical" evidence="5">
    <location>
        <begin position="48"/>
        <end position="67"/>
    </location>
</feature>
<dbReference type="PANTHER" id="PTHR37422">
    <property type="entry name" value="TEICHURONIC ACID BIOSYNTHESIS PROTEIN TUAE"/>
    <property type="match status" value="1"/>
</dbReference>
<protein>
    <recommendedName>
        <fullName evidence="6">O-antigen ligase-related domain-containing protein</fullName>
    </recommendedName>
</protein>
<proteinExistence type="predicted"/>
<evidence type="ECO:0000259" key="6">
    <source>
        <dbReference type="Pfam" id="PF04932"/>
    </source>
</evidence>
<dbReference type="AlphaFoldDB" id="A0A1G1T7R9"/>
<comment type="subcellular location">
    <subcellularLocation>
        <location evidence="1">Membrane</location>
        <topology evidence="1">Multi-pass membrane protein</topology>
    </subcellularLocation>
</comment>
<organism evidence="7 8">
    <name type="scientific">Hymenobacter glacialis</name>
    <dbReference type="NCBI Taxonomy" id="1908236"/>
    <lineage>
        <taxon>Bacteria</taxon>
        <taxon>Pseudomonadati</taxon>
        <taxon>Bacteroidota</taxon>
        <taxon>Cytophagia</taxon>
        <taxon>Cytophagales</taxon>
        <taxon>Hymenobacteraceae</taxon>
        <taxon>Hymenobacter</taxon>
    </lineage>
</organism>
<keyword evidence="4 5" id="KW-0472">Membrane</keyword>
<evidence type="ECO:0000256" key="3">
    <source>
        <dbReference type="ARBA" id="ARBA00022989"/>
    </source>
</evidence>
<evidence type="ECO:0000256" key="5">
    <source>
        <dbReference type="SAM" id="Phobius"/>
    </source>
</evidence>
<feature type="transmembrane region" description="Helical" evidence="5">
    <location>
        <begin position="380"/>
        <end position="396"/>
    </location>
</feature>
<feature type="transmembrane region" description="Helical" evidence="5">
    <location>
        <begin position="176"/>
        <end position="193"/>
    </location>
</feature>
<gene>
    <name evidence="7" type="ORF">BEN48_00420</name>
</gene>
<feature type="transmembrane region" description="Helical" evidence="5">
    <location>
        <begin position="144"/>
        <end position="164"/>
    </location>
</feature>
<dbReference type="PANTHER" id="PTHR37422:SF13">
    <property type="entry name" value="LIPOPOLYSACCHARIDE BIOSYNTHESIS PROTEIN PA4999-RELATED"/>
    <property type="match status" value="1"/>
</dbReference>
<dbReference type="Proteomes" id="UP000177791">
    <property type="component" value="Unassembled WGS sequence"/>
</dbReference>
<evidence type="ECO:0000313" key="8">
    <source>
        <dbReference type="Proteomes" id="UP000177791"/>
    </source>
</evidence>
<evidence type="ECO:0000313" key="7">
    <source>
        <dbReference type="EMBL" id="OGX86864.1"/>
    </source>
</evidence>
<keyword evidence="8" id="KW-1185">Reference proteome</keyword>
<dbReference type="InterPro" id="IPR007016">
    <property type="entry name" value="O-antigen_ligase-rel_domated"/>
</dbReference>
<feature type="transmembrane region" description="Helical" evidence="5">
    <location>
        <begin position="321"/>
        <end position="342"/>
    </location>
</feature>
<sequence>MWGACLAGVLGLLAVRVFVSFAPIIGVLAVLANPHLKRDIGNYFRNRAALWPAATFIFLLITGLYTSDLGGWRHELVRYLPWVTVPLAFAVAVPLAPRQRLSVGAFFVLGTAVLGVATLSKYFLDIGSATEAIRMGQNMAPVTPIFHITFGAMLALTFFGALLLRRTAQAPKWLRRVLLAAAIAAAATLHILAYRTGLLVLYTGLLAYALRLIFQKHMALGMALLVLVVATPLAAYVALPTVRERVSSSIWDVQQYTLGHDINDYSLARRLAAFETAGAIIEQHWLVGVGPADTQDAMREQYQWQDFGLRPANRVEVHNQYVLALLGGGVVGLGLLLALLVWPLTQAHLRRNPYVCFFLLVEATAMLVDSVTALHIGRHLLIFGYSFLVVAAEAAHQQKQRTLNGSQ</sequence>
<feature type="transmembrane region" description="Helical" evidence="5">
    <location>
        <begin position="79"/>
        <end position="96"/>
    </location>
</feature>
<evidence type="ECO:0000256" key="1">
    <source>
        <dbReference type="ARBA" id="ARBA00004141"/>
    </source>
</evidence>
<dbReference type="STRING" id="1908236.BEN48_00420"/>